<dbReference type="EMBL" id="AP009044">
    <property type="protein sequence ID" value="BAF55289.1"/>
    <property type="molecule type" value="Genomic_DNA"/>
</dbReference>
<name>A0AB72VDE6_CORGB</name>
<gene>
    <name evidence="1" type="ordered locus">cgR_5043</name>
</gene>
<reference evidence="1" key="1">
    <citation type="journal article" date="2007" name="Microbiology">
        <title>Comparative analysis of the Corynebacterium glutamicum group and complete genome sequence of strain R.</title>
        <authorList>
            <person name="Yukawa H."/>
            <person name="Omumasaba C.A."/>
            <person name="Nonaka H."/>
            <person name="Kos P."/>
            <person name="Okai N."/>
            <person name="Suzuki N."/>
            <person name="Suda M."/>
            <person name="Tsuge Y."/>
            <person name="Watanabe J."/>
            <person name="Ikeda Y."/>
            <person name="Vertes A.A."/>
            <person name="Inui M."/>
        </authorList>
    </citation>
    <scope>NUCLEOTIDE SEQUENCE</scope>
    <source>
        <strain evidence="1">R</strain>
    </source>
</reference>
<organism evidence="1">
    <name type="scientific">Corynebacterium glutamicum (strain R)</name>
    <dbReference type="NCBI Taxonomy" id="340322"/>
    <lineage>
        <taxon>Bacteria</taxon>
        <taxon>Bacillati</taxon>
        <taxon>Actinomycetota</taxon>
        <taxon>Actinomycetes</taxon>
        <taxon>Mycobacteriales</taxon>
        <taxon>Corynebacteriaceae</taxon>
        <taxon>Corynebacterium</taxon>
    </lineage>
</organism>
<protein>
    <submittedName>
        <fullName evidence="1">Uncharacterized protein</fullName>
    </submittedName>
</protein>
<accession>A0AB72VDE6</accession>
<dbReference type="AlphaFoldDB" id="A0AB72VDE6"/>
<evidence type="ECO:0000313" key="1">
    <source>
        <dbReference type="EMBL" id="BAF55289.1"/>
    </source>
</evidence>
<dbReference type="Proteomes" id="UP000006698">
    <property type="component" value="Chromosome"/>
</dbReference>
<dbReference type="KEGG" id="cgt:cgR_5043"/>
<proteinExistence type="predicted"/>
<sequence length="50" mass="5747">MTEVELWEKIYTSKGSLIVFKVFGMLTDSMIQATVLLSSSTDHKDFYARQ</sequence>